<dbReference type="NCBIfam" id="TIGR00278">
    <property type="entry name" value="membrane protein insertion efficiency factor YidD"/>
    <property type="match status" value="1"/>
</dbReference>
<dbReference type="PANTHER" id="PTHR33383">
    <property type="entry name" value="MEMBRANE PROTEIN INSERTION EFFICIENCY FACTOR-RELATED"/>
    <property type="match status" value="1"/>
</dbReference>
<organism evidence="3 4">
    <name type="scientific">Herbaspirillum seropedicae (strain SmR1)</name>
    <dbReference type="NCBI Taxonomy" id="757424"/>
    <lineage>
        <taxon>Bacteria</taxon>
        <taxon>Pseudomonadati</taxon>
        <taxon>Pseudomonadota</taxon>
        <taxon>Betaproteobacteria</taxon>
        <taxon>Burkholderiales</taxon>
        <taxon>Oxalobacteraceae</taxon>
        <taxon>Herbaspirillum</taxon>
    </lineage>
</organism>
<dbReference type="OrthoDB" id="9801753at2"/>
<dbReference type="HOGENOM" id="CLU_144811_2_0_4"/>
<dbReference type="SMART" id="SM01234">
    <property type="entry name" value="Haemolytic"/>
    <property type="match status" value="1"/>
</dbReference>
<dbReference type="GO" id="GO:0005886">
    <property type="term" value="C:plasma membrane"/>
    <property type="evidence" value="ECO:0007669"/>
    <property type="project" value="UniProtKB-SubCell"/>
</dbReference>
<protein>
    <recommendedName>
        <fullName evidence="1">Putative membrane protein insertion efficiency factor</fullName>
    </recommendedName>
</protein>
<dbReference type="RefSeq" id="WP_013236261.1">
    <property type="nucleotide sequence ID" value="NC_014323.1"/>
</dbReference>
<keyword evidence="4" id="KW-1185">Reference proteome</keyword>
<dbReference type="Pfam" id="PF01809">
    <property type="entry name" value="YidD"/>
    <property type="match status" value="1"/>
</dbReference>
<keyword evidence="1" id="KW-1003">Cell membrane</keyword>
<gene>
    <name evidence="3" type="ordered locus">Hsero_4337</name>
</gene>
<evidence type="ECO:0000256" key="2">
    <source>
        <dbReference type="SAM" id="MobiDB-lite"/>
    </source>
</evidence>
<dbReference type="eggNOG" id="COG0759">
    <property type="taxonomic scope" value="Bacteria"/>
</dbReference>
<dbReference type="STRING" id="757424.Hsero_4337"/>
<keyword evidence="1" id="KW-0997">Cell inner membrane</keyword>
<dbReference type="Proteomes" id="UP000000329">
    <property type="component" value="Chromosome"/>
</dbReference>
<dbReference type="AlphaFoldDB" id="D8IUS3"/>
<evidence type="ECO:0000313" key="3">
    <source>
        <dbReference type="EMBL" id="ADJ65805.1"/>
    </source>
</evidence>
<comment type="similarity">
    <text evidence="1">Belongs to the UPF0161 family.</text>
</comment>
<sequence length="120" mass="12325">MKTPLLLLLRAYKLGVSPFLGQNCRFYPSCSDYAAEAVRVHGALKGSLLAGKRLCKCHPWHPGGLDLVPGSPEARAHAMAQSGGASSSDSSGSSKSPLPSSQPVAARVSPPVAADGCSHS</sequence>
<accession>D8IUS3</accession>
<feature type="compositionally biased region" description="Low complexity" evidence="2">
    <location>
        <begin position="82"/>
        <end position="114"/>
    </location>
</feature>
<reference evidence="3 4" key="1">
    <citation type="submission" date="2010-04" db="EMBL/GenBank/DDBJ databases">
        <title>The genome of Herbaspirillum seropedicae SmR1, an endophytic, nitrogen-fixing, plant-growth promoting beta-Proteobacteria.</title>
        <authorList>
            <person name="Pedrosa F.O."/>
            <person name="Monteiro R.A."/>
            <person name="Wassem R."/>
            <person name="Cruz L.M."/>
            <person name="Ayub R.A."/>
            <person name="Colauto N.B."/>
            <person name="Fernandez M.A."/>
            <person name="Fungaro M.H.P."/>
            <person name="Grisard E.C."/>
            <person name="Hungria M."/>
            <person name="Madeira H.M.F."/>
            <person name="Nodari R.O."/>
            <person name="Osaku C.A."/>
            <person name="Petzl-Erler M.L."/>
            <person name="Terenzi H."/>
            <person name="Vieira L.G.E."/>
            <person name="Almeida M.I.M."/>
            <person name="Alves L.R."/>
            <person name="Arantes O.M.N."/>
            <person name="Balsanelli E."/>
            <person name="Barcellos F.G."/>
            <person name="Baura V.A."/>
            <person name="Binde D.R."/>
            <person name="Campo R.J."/>
            <person name="Chubatsu L.S."/>
            <person name="Chueire L.M.O."/>
            <person name="Ciferri R.R."/>
            <person name="Correa L.C."/>
            <person name="da Conceicao Silva J.L."/>
            <person name="Dabul A.N.G."/>
            <person name="Dambros B.P."/>
            <person name="Faoro H."/>
            <person name="Favetti A."/>
            <person name="Friedermann G."/>
            <person name="Furlaneto M.C."/>
            <person name="Gasques L.S."/>
            <person name="Gimenes C.C.T."/>
            <person name="Gioppo N.M.R."/>
            <person name="Glienke-Blanco C."/>
            <person name="Godoy L.P."/>
            <person name="Guerra M.P."/>
            <person name="Karp S."/>
            <person name="Kava-Cordeiro V."/>
            <person name="Margarido V.P."/>
            <person name="Mathioni S.M."/>
            <person name="Menck-Soares M.A."/>
            <person name="Murace N.K."/>
            <person name="Nicolas M.F."/>
            <person name="Oliveira C.E.C."/>
            <person name="Pagnan N.A.B."/>
            <person name="Pamphile J.A."/>
            <person name="Patussi E.V."/>
            <person name="Pereira L.F.P."/>
            <person name="Pereira-Ferrari L."/>
            <person name="Pinto F.G.S."/>
            <person name="Precoma C."/>
            <person name="Prioli A.J."/>
            <person name="Prioli S.M.A.P."/>
            <person name="Raittz R.T."/>
            <person name="Ramos H.J.O."/>
            <person name="Ribeiro E.M.S.F."/>
            <person name="Rigo L.U."/>
            <person name="Rocha C.L.M.S.C."/>
            <person name="Rocha S.N."/>
            <person name="Santos K."/>
            <person name="Satori D."/>
            <person name="Silva A.G."/>
            <person name="Simao R.C.G."/>
            <person name="Soares M.A.M."/>
            <person name="Souza E.M."/>
            <person name="Steffens M.B.R."/>
            <person name="Steindel M."/>
            <person name="Tadra-Sfeir M.Z."/>
            <person name="Takahashi E.K."/>
            <person name="Torres R.A."/>
            <person name="Valle J.S."/>
            <person name="Vernal J.I."/>
            <person name="Vilas-Boas L.A."/>
            <person name="Watanabe M.A.E."/>
            <person name="Weiss V.A."/>
            <person name="Yates M.A."/>
            <person name="Souza E.M."/>
        </authorList>
    </citation>
    <scope>NUCLEOTIDE SEQUENCE [LARGE SCALE GENOMIC DNA]</scope>
    <source>
        <strain evidence="3 4">SmR1</strain>
    </source>
</reference>
<evidence type="ECO:0000256" key="1">
    <source>
        <dbReference type="HAMAP-Rule" id="MF_00386"/>
    </source>
</evidence>
<dbReference type="PANTHER" id="PTHR33383:SF1">
    <property type="entry name" value="MEMBRANE PROTEIN INSERTION EFFICIENCY FACTOR-RELATED"/>
    <property type="match status" value="1"/>
</dbReference>
<evidence type="ECO:0000313" key="4">
    <source>
        <dbReference type="Proteomes" id="UP000000329"/>
    </source>
</evidence>
<dbReference type="GeneID" id="29392844"/>
<feature type="region of interest" description="Disordered" evidence="2">
    <location>
        <begin position="68"/>
        <end position="120"/>
    </location>
</feature>
<keyword evidence="1" id="KW-0472">Membrane</keyword>
<comment type="subcellular location">
    <subcellularLocation>
        <location evidence="1">Cell inner membrane</location>
        <topology evidence="1">Peripheral membrane protein</topology>
        <orientation evidence="1">Cytoplasmic side</orientation>
    </subcellularLocation>
</comment>
<dbReference type="EMBL" id="CP002039">
    <property type="protein sequence ID" value="ADJ65805.1"/>
    <property type="molecule type" value="Genomic_DNA"/>
</dbReference>
<dbReference type="InterPro" id="IPR002696">
    <property type="entry name" value="Membr_insert_effic_factor_YidD"/>
</dbReference>
<proteinExistence type="inferred from homology"/>
<dbReference type="HAMAP" id="MF_00386">
    <property type="entry name" value="UPF0161_YidD"/>
    <property type="match status" value="1"/>
</dbReference>
<comment type="function">
    <text evidence="1">Could be involved in insertion of integral membrane proteins into the membrane.</text>
</comment>
<dbReference type="KEGG" id="hse:Hsero_4337"/>
<name>D8IUS3_HERSS</name>